<organism evidence="3 4">
    <name type="scientific">Sporichthya brevicatena</name>
    <dbReference type="NCBI Taxonomy" id="171442"/>
    <lineage>
        <taxon>Bacteria</taxon>
        <taxon>Bacillati</taxon>
        <taxon>Actinomycetota</taxon>
        <taxon>Actinomycetes</taxon>
        <taxon>Sporichthyales</taxon>
        <taxon>Sporichthyaceae</taxon>
        <taxon>Sporichthya</taxon>
    </lineage>
</organism>
<keyword evidence="4" id="KW-1185">Reference proteome</keyword>
<accession>A0ABP3SBK6</accession>
<sequence>MTDDATPAPLPVTLQGVPETTLWTLYHRARDAARPKALLHDPKAAELVAAIDFPFEQRFGGRTTGMEGYLGERALTFDREVLGVLATDPDAVVVALGEGLETQFWRVDNGRVRWFTVDLPETAEVRRKLVGEDPPRRRLFAGSALEEAWYAALTADGVVGPTDRVVVVAQGLLMYLPPPEVDALIVRCAERFRRGVFLFDTVPVWFSWLSRRGLIRAPNGYRAPAMPHGLNAGDHERIRRLSPDIASVRSVAPAGGPGLMTKVLLPLGRSFPVIRRGMPEVVRIDFTP</sequence>
<evidence type="ECO:0000313" key="3">
    <source>
        <dbReference type="EMBL" id="GAA0631446.1"/>
    </source>
</evidence>
<dbReference type="GO" id="GO:0008168">
    <property type="term" value="F:methyltransferase activity"/>
    <property type="evidence" value="ECO:0007669"/>
    <property type="project" value="UniProtKB-KW"/>
</dbReference>
<dbReference type="Proteomes" id="UP001500957">
    <property type="component" value="Unassembled WGS sequence"/>
</dbReference>
<dbReference type="RefSeq" id="WP_344607898.1">
    <property type="nucleotide sequence ID" value="NZ_BAAAHE010000040.1"/>
</dbReference>
<dbReference type="SUPFAM" id="SSF53335">
    <property type="entry name" value="S-adenosyl-L-methionine-dependent methyltransferases"/>
    <property type="match status" value="1"/>
</dbReference>
<evidence type="ECO:0000256" key="1">
    <source>
        <dbReference type="ARBA" id="ARBA00022603"/>
    </source>
</evidence>
<name>A0ABP3SBK6_9ACTN</name>
<protein>
    <submittedName>
        <fullName evidence="3">Class I SAM-dependent methyltransferase</fullName>
    </submittedName>
</protein>
<dbReference type="Gene3D" id="3.40.50.150">
    <property type="entry name" value="Vaccinia Virus protein VP39"/>
    <property type="match status" value="1"/>
</dbReference>
<comment type="caution">
    <text evidence="3">The sequence shown here is derived from an EMBL/GenBank/DDBJ whole genome shotgun (WGS) entry which is preliminary data.</text>
</comment>
<reference evidence="4" key="1">
    <citation type="journal article" date="2019" name="Int. J. Syst. Evol. Microbiol.">
        <title>The Global Catalogue of Microorganisms (GCM) 10K type strain sequencing project: providing services to taxonomists for standard genome sequencing and annotation.</title>
        <authorList>
            <consortium name="The Broad Institute Genomics Platform"/>
            <consortium name="The Broad Institute Genome Sequencing Center for Infectious Disease"/>
            <person name="Wu L."/>
            <person name="Ma J."/>
        </authorList>
    </citation>
    <scope>NUCLEOTIDE SEQUENCE [LARGE SCALE GENOMIC DNA]</scope>
    <source>
        <strain evidence="4">JCM 10671</strain>
    </source>
</reference>
<keyword evidence="2" id="KW-0808">Transferase</keyword>
<proteinExistence type="predicted"/>
<dbReference type="InterPro" id="IPR029063">
    <property type="entry name" value="SAM-dependent_MTases_sf"/>
</dbReference>
<keyword evidence="1 3" id="KW-0489">Methyltransferase</keyword>
<evidence type="ECO:0000313" key="4">
    <source>
        <dbReference type="Proteomes" id="UP001500957"/>
    </source>
</evidence>
<dbReference type="EMBL" id="BAAAHE010000040">
    <property type="protein sequence ID" value="GAA0631446.1"/>
    <property type="molecule type" value="Genomic_DNA"/>
</dbReference>
<dbReference type="PANTHER" id="PTHR43619">
    <property type="entry name" value="S-ADENOSYL-L-METHIONINE-DEPENDENT METHYLTRANSFERASE YKTD-RELATED"/>
    <property type="match status" value="1"/>
</dbReference>
<evidence type="ECO:0000256" key="2">
    <source>
        <dbReference type="ARBA" id="ARBA00022679"/>
    </source>
</evidence>
<dbReference type="Pfam" id="PF04072">
    <property type="entry name" value="LCM"/>
    <property type="match status" value="1"/>
</dbReference>
<dbReference type="PANTHER" id="PTHR43619:SF2">
    <property type="entry name" value="S-ADENOSYL-L-METHIONINE-DEPENDENT METHYLTRANSFERASES SUPERFAMILY PROTEIN"/>
    <property type="match status" value="1"/>
</dbReference>
<gene>
    <name evidence="3" type="ORF">GCM10009547_39200</name>
</gene>
<dbReference type="InterPro" id="IPR007213">
    <property type="entry name" value="Ppm1/Ppm2/Tcmp"/>
</dbReference>
<dbReference type="GO" id="GO:0032259">
    <property type="term" value="P:methylation"/>
    <property type="evidence" value="ECO:0007669"/>
    <property type="project" value="UniProtKB-KW"/>
</dbReference>